<feature type="domain" description="PRD" evidence="7">
    <location>
        <begin position="106"/>
        <end position="211"/>
    </location>
</feature>
<dbReference type="InterPro" id="IPR013196">
    <property type="entry name" value="HTH_11"/>
</dbReference>
<dbReference type="InterPro" id="IPR013011">
    <property type="entry name" value="PTS_EIIB_2"/>
</dbReference>
<dbReference type="Pfam" id="PF00359">
    <property type="entry name" value="PTS_EIIA_2"/>
    <property type="match status" value="1"/>
</dbReference>
<accession>A0ABU5CJZ8</accession>
<dbReference type="InterPro" id="IPR036095">
    <property type="entry name" value="PTS_EIIB-like_sf"/>
</dbReference>
<name>A0ABU5CJZ8_9BACI</name>
<reference evidence="8 9" key="1">
    <citation type="submission" date="2023-10" db="EMBL/GenBank/DDBJ databases">
        <title>179-bfca-hs.</title>
        <authorList>
            <person name="Miliotis G."/>
            <person name="Sengupta P."/>
            <person name="Hameed A."/>
            <person name="Chuvochina M."/>
            <person name="Mcdonagh F."/>
            <person name="Simpson A.C."/>
            <person name="Singh N.K."/>
            <person name="Rekha P.D."/>
            <person name="Raman K."/>
            <person name="Hugenholtz P."/>
            <person name="Venkateswaran K."/>
        </authorList>
    </citation>
    <scope>NUCLEOTIDE SEQUENCE [LARGE SCALE GENOMIC DNA]</scope>
    <source>
        <strain evidence="8 9">179-BFC-A-HS</strain>
    </source>
</reference>
<dbReference type="SUPFAM" id="SSF63520">
    <property type="entry name" value="PTS-regulatory domain, PRD"/>
    <property type="match status" value="2"/>
</dbReference>
<dbReference type="Gene3D" id="3.40.50.2300">
    <property type="match status" value="1"/>
</dbReference>
<keyword evidence="3" id="KW-0805">Transcription regulation</keyword>
<evidence type="ECO:0000256" key="1">
    <source>
        <dbReference type="ARBA" id="ARBA00022679"/>
    </source>
</evidence>
<evidence type="ECO:0000259" key="5">
    <source>
        <dbReference type="PROSITE" id="PS51094"/>
    </source>
</evidence>
<dbReference type="SUPFAM" id="SSF55804">
    <property type="entry name" value="Phoshotransferase/anion transport protein"/>
    <property type="match status" value="1"/>
</dbReference>
<evidence type="ECO:0000259" key="6">
    <source>
        <dbReference type="PROSITE" id="PS51099"/>
    </source>
</evidence>
<gene>
    <name evidence="8" type="ORF">P5G51_012720</name>
</gene>
<evidence type="ECO:0000259" key="7">
    <source>
        <dbReference type="PROSITE" id="PS51372"/>
    </source>
</evidence>
<keyword evidence="2" id="KW-0677">Repeat</keyword>
<dbReference type="SUPFAM" id="SSF52794">
    <property type="entry name" value="PTS system IIB component-like"/>
    <property type="match status" value="1"/>
</dbReference>
<dbReference type="EMBL" id="JAROCA020000001">
    <property type="protein sequence ID" value="MDY0406139.1"/>
    <property type="molecule type" value="Genomic_DNA"/>
</dbReference>
<dbReference type="RefSeq" id="WP_320384716.1">
    <property type="nucleotide sequence ID" value="NZ_JAROCA020000001.1"/>
</dbReference>
<dbReference type="PANTHER" id="PTHR30185:SF18">
    <property type="entry name" value="TRANSCRIPTIONAL REGULATOR MTLR"/>
    <property type="match status" value="1"/>
</dbReference>
<evidence type="ECO:0000313" key="9">
    <source>
        <dbReference type="Proteomes" id="UP001228376"/>
    </source>
</evidence>
<dbReference type="Pfam" id="PF00874">
    <property type="entry name" value="PRD"/>
    <property type="match status" value="2"/>
</dbReference>
<feature type="domain" description="PRD" evidence="7">
    <location>
        <begin position="216"/>
        <end position="321"/>
    </location>
</feature>
<organism evidence="8 9">
    <name type="scientific">Tigheibacillus jepli</name>
    <dbReference type="NCBI Taxonomy" id="3035914"/>
    <lineage>
        <taxon>Bacteria</taxon>
        <taxon>Bacillati</taxon>
        <taxon>Bacillota</taxon>
        <taxon>Bacilli</taxon>
        <taxon>Bacillales</taxon>
        <taxon>Bacillaceae</taxon>
        <taxon>Tigheibacillus</taxon>
    </lineage>
</organism>
<dbReference type="Gene3D" id="3.40.930.10">
    <property type="entry name" value="Mannitol-specific EII, Chain A"/>
    <property type="match status" value="1"/>
</dbReference>
<dbReference type="Gene3D" id="1.10.1790.10">
    <property type="entry name" value="PRD domain"/>
    <property type="match status" value="2"/>
</dbReference>
<dbReference type="Pfam" id="PF08279">
    <property type="entry name" value="HTH_11"/>
    <property type="match status" value="1"/>
</dbReference>
<dbReference type="PROSITE" id="PS51099">
    <property type="entry name" value="PTS_EIIB_TYPE_2"/>
    <property type="match status" value="1"/>
</dbReference>
<dbReference type="PROSITE" id="PS51094">
    <property type="entry name" value="PTS_EIIA_TYPE_2"/>
    <property type="match status" value="1"/>
</dbReference>
<keyword evidence="9" id="KW-1185">Reference proteome</keyword>
<evidence type="ECO:0000313" key="8">
    <source>
        <dbReference type="EMBL" id="MDY0406139.1"/>
    </source>
</evidence>
<dbReference type="Proteomes" id="UP001228376">
    <property type="component" value="Unassembled WGS sequence"/>
</dbReference>
<keyword evidence="4" id="KW-0804">Transcription</keyword>
<protein>
    <submittedName>
        <fullName evidence="8">BglG family transcription antiterminator</fullName>
    </submittedName>
</protein>
<dbReference type="PANTHER" id="PTHR30185">
    <property type="entry name" value="CRYPTIC BETA-GLUCOSIDE BGL OPERON ANTITERMINATOR"/>
    <property type="match status" value="1"/>
</dbReference>
<proteinExistence type="predicted"/>
<feature type="domain" description="PTS EIIA type-2" evidence="5">
    <location>
        <begin position="441"/>
        <end position="590"/>
    </location>
</feature>
<dbReference type="CDD" id="cd05568">
    <property type="entry name" value="PTS_IIB_bgl_like"/>
    <property type="match status" value="1"/>
</dbReference>
<evidence type="ECO:0000256" key="3">
    <source>
        <dbReference type="ARBA" id="ARBA00023015"/>
    </source>
</evidence>
<dbReference type="InterPro" id="IPR002178">
    <property type="entry name" value="PTS_EIIA_type-2_dom"/>
</dbReference>
<dbReference type="InterPro" id="IPR036634">
    <property type="entry name" value="PRD_sf"/>
</dbReference>
<feature type="domain" description="PTS EIIB type-2" evidence="6">
    <location>
        <begin position="324"/>
        <end position="412"/>
    </location>
</feature>
<dbReference type="InterPro" id="IPR016152">
    <property type="entry name" value="PTrfase/Anion_transptr"/>
</dbReference>
<evidence type="ECO:0000256" key="4">
    <source>
        <dbReference type="ARBA" id="ARBA00023163"/>
    </source>
</evidence>
<dbReference type="InterPro" id="IPR011608">
    <property type="entry name" value="PRD"/>
</dbReference>
<evidence type="ECO:0000256" key="2">
    <source>
        <dbReference type="ARBA" id="ARBA00022737"/>
    </source>
</evidence>
<sequence>MSTLLEADGPVKLFTLANELHVTIATISNDLDQLDAELRPHQLFVNRKRGYGVEIAGNEADKRAAITSMISRFLSPFDYVAMVKENIQHKKTVQPSDTISNRLLGLVDPEKLQEIEDLVRSAKKQLPHDLADSAYVGLVVHLALAMERLQKGDTITFDRDYLQQLENTKEYSIAAKMIRELEKSYQMKIPDDEIGYITMHLLGAKLRNSEDYFLEDASLDVALKAKELIGFVSDYMDLDLTGNNQLLNDLVAHLKPAMYRLERGMNIKNPMTAEIKKNYDDFFELIVQGVQKVFPRMDFPDDEIAYLVLHFASVILYGEFETGLNVLVLCSTGIGSAKMLATRLKQRIPEIKHVDNKSMFEDWKKDIDQYDLVLSTIPLNDFDDYILVSPMLQKEEAHRIKKAIRKQRVTKPLSKKQDEKTPRPAGQYMRLLKEKQMTLSTVMDILTYFKNDQIDGESVQSILWQLCNKLHENARIANPQAVLKKLLDREQIGGLGIPDTSMALYHMRSDDVQHPTFIVASLQQKITVKAMDGSKVGMRRVLLLLAPQNASRQTLEAVSFLSGTIVKNKASIKLFETGSEDEIKQFLAKQFYEYVQNK</sequence>
<keyword evidence="1" id="KW-0808">Transferase</keyword>
<dbReference type="InterPro" id="IPR050661">
    <property type="entry name" value="BglG_antiterminators"/>
</dbReference>
<comment type="caution">
    <text evidence="8">The sequence shown here is derived from an EMBL/GenBank/DDBJ whole genome shotgun (WGS) entry which is preliminary data.</text>
</comment>
<dbReference type="PROSITE" id="PS51372">
    <property type="entry name" value="PRD_2"/>
    <property type="match status" value="2"/>
</dbReference>